<evidence type="ECO:0000256" key="3">
    <source>
        <dbReference type="ARBA" id="ARBA00023163"/>
    </source>
</evidence>
<reference evidence="5 6" key="1">
    <citation type="submission" date="2015-03" db="EMBL/GenBank/DDBJ databases">
        <title>Luteipulveratus halotolerans sp. nov., a novel actinobacterium (Dermacoccaceae) from Sarawak, Malaysia.</title>
        <authorList>
            <person name="Juboi H."/>
            <person name="Basik A."/>
            <person name="Shamsul S.S."/>
            <person name="Arnold P."/>
            <person name="Schmitt E.K."/>
            <person name="Sanglier J.-J."/>
            <person name="Yeo T."/>
        </authorList>
    </citation>
    <scope>NUCLEOTIDE SEQUENCE [LARGE SCALE GENOMIC DNA]</scope>
    <source>
        <strain evidence="5 6">MN07-A0370</strain>
    </source>
</reference>
<feature type="domain" description="HTH marR-type" evidence="4">
    <location>
        <begin position="32"/>
        <end position="167"/>
    </location>
</feature>
<dbReference type="SUPFAM" id="SSF46785">
    <property type="entry name" value="Winged helix' DNA-binding domain"/>
    <property type="match status" value="1"/>
</dbReference>
<sequence>MTPRKKAVGPTERERYEAEVAAYVEAGGSEDVQRVITAVHGLHRRLSQWYTQSLTDVGLSGGEWGVISQLATAPHGTVMTPTQLASAAAVAPSSMTHRLDKMSDRGLIKRTPDLEKRTRVLVTLTEAGWQMFQQVVKNSDVVESDVLERLTSAQRDQLADLLELAITGVDDALAT</sequence>
<dbReference type="GO" id="GO:0003677">
    <property type="term" value="F:DNA binding"/>
    <property type="evidence" value="ECO:0007669"/>
    <property type="project" value="UniProtKB-KW"/>
</dbReference>
<gene>
    <name evidence="5" type="ORF">VV02_18370</name>
</gene>
<keyword evidence="3" id="KW-0804">Transcription</keyword>
<keyword evidence="1" id="KW-0805">Transcription regulation</keyword>
<dbReference type="PRINTS" id="PR00598">
    <property type="entry name" value="HTHMARR"/>
</dbReference>
<dbReference type="Gene3D" id="1.10.10.10">
    <property type="entry name" value="Winged helix-like DNA-binding domain superfamily/Winged helix DNA-binding domain"/>
    <property type="match status" value="1"/>
</dbReference>
<dbReference type="RefSeq" id="WP_052593821.1">
    <property type="nucleotide sequence ID" value="NZ_CP011112.1"/>
</dbReference>
<dbReference type="KEGG" id="lmoi:VV02_18370"/>
<evidence type="ECO:0000313" key="6">
    <source>
        <dbReference type="Proteomes" id="UP000066480"/>
    </source>
</evidence>
<dbReference type="InterPro" id="IPR036388">
    <property type="entry name" value="WH-like_DNA-bd_sf"/>
</dbReference>
<keyword evidence="6" id="KW-1185">Reference proteome</keyword>
<evidence type="ECO:0000259" key="4">
    <source>
        <dbReference type="PROSITE" id="PS50995"/>
    </source>
</evidence>
<dbReference type="PANTHER" id="PTHR42756:SF1">
    <property type="entry name" value="TRANSCRIPTIONAL REPRESSOR OF EMRAB OPERON"/>
    <property type="match status" value="1"/>
</dbReference>
<dbReference type="STRING" id="571913.VV02_18370"/>
<keyword evidence="2" id="KW-0238">DNA-binding</keyword>
<dbReference type="PANTHER" id="PTHR42756">
    <property type="entry name" value="TRANSCRIPTIONAL REGULATOR, MARR"/>
    <property type="match status" value="1"/>
</dbReference>
<dbReference type="EMBL" id="CP011112">
    <property type="protein sequence ID" value="AKU17356.1"/>
    <property type="molecule type" value="Genomic_DNA"/>
</dbReference>
<evidence type="ECO:0000256" key="1">
    <source>
        <dbReference type="ARBA" id="ARBA00023015"/>
    </source>
</evidence>
<protein>
    <submittedName>
        <fullName evidence="5">MarR family transcriptional regulator</fullName>
    </submittedName>
</protein>
<dbReference type="PATRIC" id="fig|571913.6.peg.3726"/>
<dbReference type="PROSITE" id="PS50995">
    <property type="entry name" value="HTH_MARR_2"/>
    <property type="match status" value="1"/>
</dbReference>
<accession>A0A0K1JKW4</accession>
<dbReference type="InterPro" id="IPR000835">
    <property type="entry name" value="HTH_MarR-typ"/>
</dbReference>
<dbReference type="SMART" id="SM00347">
    <property type="entry name" value="HTH_MARR"/>
    <property type="match status" value="1"/>
</dbReference>
<dbReference type="Pfam" id="PF12802">
    <property type="entry name" value="MarR_2"/>
    <property type="match status" value="1"/>
</dbReference>
<name>A0A0K1JKW4_9MICO</name>
<organism evidence="5 6">
    <name type="scientific">Luteipulveratus mongoliensis</name>
    <dbReference type="NCBI Taxonomy" id="571913"/>
    <lineage>
        <taxon>Bacteria</taxon>
        <taxon>Bacillati</taxon>
        <taxon>Actinomycetota</taxon>
        <taxon>Actinomycetes</taxon>
        <taxon>Micrococcales</taxon>
        <taxon>Dermacoccaceae</taxon>
        <taxon>Luteipulveratus</taxon>
    </lineage>
</organism>
<dbReference type="AlphaFoldDB" id="A0A0K1JKW4"/>
<dbReference type="InterPro" id="IPR036390">
    <property type="entry name" value="WH_DNA-bd_sf"/>
</dbReference>
<dbReference type="OrthoDB" id="3727168at2"/>
<evidence type="ECO:0000313" key="5">
    <source>
        <dbReference type="EMBL" id="AKU17356.1"/>
    </source>
</evidence>
<evidence type="ECO:0000256" key="2">
    <source>
        <dbReference type="ARBA" id="ARBA00023125"/>
    </source>
</evidence>
<dbReference type="Proteomes" id="UP000066480">
    <property type="component" value="Chromosome"/>
</dbReference>
<dbReference type="GO" id="GO:0003700">
    <property type="term" value="F:DNA-binding transcription factor activity"/>
    <property type="evidence" value="ECO:0007669"/>
    <property type="project" value="InterPro"/>
</dbReference>
<proteinExistence type="predicted"/>